<dbReference type="eggNOG" id="arCOG03216">
    <property type="taxonomic scope" value="Archaea"/>
</dbReference>
<dbReference type="AlphaFoldDB" id="A2BJR0"/>
<evidence type="ECO:0000259" key="1">
    <source>
        <dbReference type="Pfam" id="PF04016"/>
    </source>
</evidence>
<dbReference type="KEGG" id="hbu:Hbut_0349"/>
<evidence type="ECO:0000313" key="3">
    <source>
        <dbReference type="EMBL" id="ABM80221.1"/>
    </source>
</evidence>
<feature type="domain" description="Putative heavy-metal chelation" evidence="1">
    <location>
        <begin position="119"/>
        <end position="268"/>
    </location>
</feature>
<reference evidence="3 4" key="1">
    <citation type="journal article" date="2007" name="Archaea">
        <title>The genome of Hyperthermus butylicus: a sulfur-reducing, peptide fermenting, neutrophilic Crenarchaeote growing up to 108 degrees C.</title>
        <authorList>
            <person name="Brugger K."/>
            <person name="Chen L."/>
            <person name="Stark M."/>
            <person name="Zibat A."/>
            <person name="Redder P."/>
            <person name="Ruepp A."/>
            <person name="Awayez M."/>
            <person name="She Q."/>
            <person name="Garrett R.A."/>
            <person name="Klenk H.P."/>
        </authorList>
    </citation>
    <scope>NUCLEOTIDE SEQUENCE [LARGE SCALE GENOMIC DNA]</scope>
    <source>
        <strain evidence="4">DSM 5456 / JCM 9403 / PLM1-5</strain>
    </source>
</reference>
<dbReference type="EnsemblBacteria" id="ABM80221">
    <property type="protein sequence ID" value="ABM80221"/>
    <property type="gene ID" value="Hbut_0349"/>
</dbReference>
<dbReference type="HOGENOM" id="CLU_1006878_0_0_2"/>
<accession>A2BJR0</accession>
<dbReference type="SUPFAM" id="SSF159713">
    <property type="entry name" value="Dhaf3308-like"/>
    <property type="match status" value="1"/>
</dbReference>
<evidence type="ECO:0000259" key="2">
    <source>
        <dbReference type="Pfam" id="PF13938"/>
    </source>
</evidence>
<dbReference type="Proteomes" id="UP000002593">
    <property type="component" value="Chromosome"/>
</dbReference>
<dbReference type="OrthoDB" id="15354at2157"/>
<protein>
    <recommendedName>
        <fullName evidence="5">Heavy-metal chelation domain-containing protein</fullName>
    </recommendedName>
</protein>
<evidence type="ECO:0008006" key="5">
    <source>
        <dbReference type="Google" id="ProtNLM"/>
    </source>
</evidence>
<sequence>MGEKDYWLRLARALRSELDSSLRSWAGLPVVDYFIGFQYAYVQLEGGWCGVAAAPYWSGRRHEPLAEALEDATPRMLARLVEKTANSLAASLALAAVNAATNAWIECTTEPGIEFGLDALDLVKSGSGTVILVGYMAPIARKLRKMGYKVYVTELERRLVAKASIDGFPVIGGLELEHVAANADMFVVSGAALIDPPSLFPLLESARSAEIVLVGASSSFHPRIAWRLSASIVAGIYIDRTVCSYVRRAVAQGGGPYMVERSWGVRLVKWAAARQS</sequence>
<dbReference type="GeneID" id="4782272"/>
<dbReference type="Pfam" id="PF13938">
    <property type="entry name" value="DUF4213"/>
    <property type="match status" value="1"/>
</dbReference>
<proteinExistence type="predicted"/>
<dbReference type="InterPro" id="IPR007161">
    <property type="entry name" value="DUF364"/>
</dbReference>
<dbReference type="RefSeq" id="WP_011821539.1">
    <property type="nucleotide sequence ID" value="NC_008818.1"/>
</dbReference>
<dbReference type="Gene3D" id="3.40.50.11590">
    <property type="match status" value="1"/>
</dbReference>
<dbReference type="Pfam" id="PF04016">
    <property type="entry name" value="DUF364"/>
    <property type="match status" value="1"/>
</dbReference>
<dbReference type="InterPro" id="IPR025251">
    <property type="entry name" value="DUF4213"/>
</dbReference>
<dbReference type="EMBL" id="CP000493">
    <property type="protein sequence ID" value="ABM80221.1"/>
    <property type="molecule type" value="Genomic_DNA"/>
</dbReference>
<organism evidence="3 4">
    <name type="scientific">Hyperthermus butylicus (strain DSM 5456 / JCM 9403 / PLM1-5)</name>
    <dbReference type="NCBI Taxonomy" id="415426"/>
    <lineage>
        <taxon>Archaea</taxon>
        <taxon>Thermoproteota</taxon>
        <taxon>Thermoprotei</taxon>
        <taxon>Desulfurococcales</taxon>
        <taxon>Pyrodictiaceae</taxon>
        <taxon>Hyperthermus</taxon>
    </lineage>
</organism>
<name>A2BJR0_HYPBU</name>
<dbReference type="Gene3D" id="3.30.390.100">
    <property type="match status" value="1"/>
</dbReference>
<evidence type="ECO:0000313" key="4">
    <source>
        <dbReference type="Proteomes" id="UP000002593"/>
    </source>
</evidence>
<feature type="domain" description="DUF4213" evidence="2">
    <location>
        <begin position="26"/>
        <end position="100"/>
    </location>
</feature>
<keyword evidence="4" id="KW-1185">Reference proteome</keyword>
<gene>
    <name evidence="3" type="ordered locus">Hbut_0349</name>
</gene>